<dbReference type="Proteomes" id="UP001150728">
    <property type="component" value="Unassembled WGS sequence"/>
</dbReference>
<keyword evidence="5" id="KW-0998">Cell outer membrane</keyword>
<gene>
    <name evidence="9" type="ORF">NP533_01970</name>
    <name evidence="10" type="ORF">NP554_04550</name>
</gene>
<sequence length="72" mass="7735">MKRLISSLAALVAVACLVSACGQKGPLYLPEDSDNGKAHKSHQHQPKAKPAPVQEQQPEPELEPEPEQSPAQ</sequence>
<dbReference type="EMBL" id="JANIAM010000003">
    <property type="protein sequence ID" value="MDD2111069.1"/>
    <property type="molecule type" value="Genomic_DNA"/>
</dbReference>
<dbReference type="GO" id="GO:0009279">
    <property type="term" value="C:cell outer membrane"/>
    <property type="evidence" value="ECO:0007669"/>
    <property type="project" value="UniProtKB-SubCell"/>
</dbReference>
<evidence type="ECO:0000256" key="8">
    <source>
        <dbReference type="SAM" id="SignalP"/>
    </source>
</evidence>
<dbReference type="RefSeq" id="WP_025341070.1">
    <property type="nucleotide sequence ID" value="NZ_JANIAM010000003.1"/>
</dbReference>
<keyword evidence="2 8" id="KW-0732">Signal</keyword>
<evidence type="ECO:0000256" key="6">
    <source>
        <dbReference type="ARBA" id="ARBA00023288"/>
    </source>
</evidence>
<dbReference type="Proteomes" id="UP001150678">
    <property type="component" value="Unassembled WGS sequence"/>
</dbReference>
<evidence type="ECO:0000256" key="7">
    <source>
        <dbReference type="SAM" id="MobiDB-lite"/>
    </source>
</evidence>
<keyword evidence="3" id="KW-0472">Membrane</keyword>
<reference evidence="9" key="1">
    <citation type="submission" date="2022-07" db="EMBL/GenBank/DDBJ databases">
        <title>Multi-strain Analysis of Pseudomonas putida Reveals Metabolic and Genetic Diversity.</title>
        <authorList>
            <person name="Monk J.M."/>
        </authorList>
    </citation>
    <scope>NUCLEOTIDE SEQUENCE</scope>
    <source>
        <strain evidence="9">17514</strain>
        <strain evidence="10">17633</strain>
    </source>
</reference>
<evidence type="ECO:0000313" key="9">
    <source>
        <dbReference type="EMBL" id="MDD2104961.1"/>
    </source>
</evidence>
<accession>A0A9X4HQ37</accession>
<dbReference type="PROSITE" id="PS51257">
    <property type="entry name" value="PROKAR_LIPOPROTEIN"/>
    <property type="match status" value="1"/>
</dbReference>
<feature type="compositionally biased region" description="Basic residues" evidence="7">
    <location>
        <begin position="38"/>
        <end position="47"/>
    </location>
</feature>
<keyword evidence="4" id="KW-0564">Palmitate</keyword>
<feature type="compositionally biased region" description="Low complexity" evidence="7">
    <location>
        <begin position="48"/>
        <end position="57"/>
    </location>
</feature>
<name>A0A9X4HQ37_9PSED</name>
<dbReference type="EMBL" id="JANIAN010000001">
    <property type="protein sequence ID" value="MDD2104961.1"/>
    <property type="molecule type" value="Genomic_DNA"/>
</dbReference>
<dbReference type="NCBIfam" id="NF047847">
    <property type="entry name" value="SS_mature_LptM"/>
    <property type="match status" value="1"/>
</dbReference>
<dbReference type="AlphaFoldDB" id="A0A9X4HQ37"/>
<evidence type="ECO:0000256" key="1">
    <source>
        <dbReference type="ARBA" id="ARBA00004459"/>
    </source>
</evidence>
<evidence type="ECO:0000256" key="2">
    <source>
        <dbReference type="ARBA" id="ARBA00022729"/>
    </source>
</evidence>
<keyword evidence="6 9" id="KW-0449">Lipoprotein</keyword>
<comment type="subcellular location">
    <subcellularLocation>
        <location evidence="1">Cell outer membrane</location>
        <topology evidence="1">Lipid-anchor</topology>
    </subcellularLocation>
</comment>
<proteinExistence type="predicted"/>
<comment type="caution">
    <text evidence="9">The sequence shown here is derived from an EMBL/GenBank/DDBJ whole genome shotgun (WGS) entry which is preliminary data.</text>
</comment>
<feature type="signal peptide" evidence="8">
    <location>
        <begin position="1"/>
        <end position="20"/>
    </location>
</feature>
<feature type="region of interest" description="Disordered" evidence="7">
    <location>
        <begin position="25"/>
        <end position="72"/>
    </location>
</feature>
<evidence type="ECO:0000256" key="3">
    <source>
        <dbReference type="ARBA" id="ARBA00023136"/>
    </source>
</evidence>
<feature type="chain" id="PRO_5040659057" evidence="8">
    <location>
        <begin position="21"/>
        <end position="72"/>
    </location>
</feature>
<evidence type="ECO:0000256" key="4">
    <source>
        <dbReference type="ARBA" id="ARBA00023139"/>
    </source>
</evidence>
<dbReference type="InterPro" id="IPR032831">
    <property type="entry name" value="LptM_cons"/>
</dbReference>
<dbReference type="Pfam" id="PF13627">
    <property type="entry name" value="LptM_cons"/>
    <property type="match status" value="1"/>
</dbReference>
<organism evidence="9 11">
    <name type="scientific">Pseudomonas asiatica</name>
    <dbReference type="NCBI Taxonomy" id="2219225"/>
    <lineage>
        <taxon>Bacteria</taxon>
        <taxon>Pseudomonadati</taxon>
        <taxon>Pseudomonadota</taxon>
        <taxon>Gammaproteobacteria</taxon>
        <taxon>Pseudomonadales</taxon>
        <taxon>Pseudomonadaceae</taxon>
        <taxon>Pseudomonas</taxon>
    </lineage>
</organism>
<evidence type="ECO:0000313" key="11">
    <source>
        <dbReference type="Proteomes" id="UP001150678"/>
    </source>
</evidence>
<evidence type="ECO:0000256" key="5">
    <source>
        <dbReference type="ARBA" id="ARBA00023237"/>
    </source>
</evidence>
<protein>
    <submittedName>
        <fullName evidence="9">Lipoprotein</fullName>
    </submittedName>
</protein>
<evidence type="ECO:0000313" key="10">
    <source>
        <dbReference type="EMBL" id="MDD2111069.1"/>
    </source>
</evidence>